<evidence type="ECO:0000259" key="1">
    <source>
        <dbReference type="Pfam" id="PF02965"/>
    </source>
</evidence>
<feature type="non-terminal residue" evidence="2">
    <location>
        <position position="1"/>
    </location>
</feature>
<dbReference type="SUPFAM" id="SSF56507">
    <property type="entry name" value="Methionine synthase activation domain-like"/>
    <property type="match status" value="1"/>
</dbReference>
<gene>
    <name evidence="2" type="ORF">S01H4_63954</name>
</gene>
<dbReference type="InterPro" id="IPR037010">
    <property type="entry name" value="VitB12-dep_Met_synth_activ_sf"/>
</dbReference>
<dbReference type="Pfam" id="PF02965">
    <property type="entry name" value="Met_synt_B12"/>
    <property type="match status" value="1"/>
</dbReference>
<reference evidence="2" key="1">
    <citation type="journal article" date="2014" name="Front. Microbiol.">
        <title>High frequency of phylogenetically diverse reductive dehalogenase-homologous genes in deep subseafloor sedimentary metagenomes.</title>
        <authorList>
            <person name="Kawai M."/>
            <person name="Futagami T."/>
            <person name="Toyoda A."/>
            <person name="Takaki Y."/>
            <person name="Nishi S."/>
            <person name="Hori S."/>
            <person name="Arai W."/>
            <person name="Tsubouchi T."/>
            <person name="Morono Y."/>
            <person name="Uchiyama I."/>
            <person name="Ito T."/>
            <person name="Fujiyama A."/>
            <person name="Inagaki F."/>
            <person name="Takami H."/>
        </authorList>
    </citation>
    <scope>NUCLEOTIDE SEQUENCE</scope>
    <source>
        <strain evidence="2">Expedition CK06-06</strain>
    </source>
</reference>
<dbReference type="EMBL" id="BART01038628">
    <property type="protein sequence ID" value="GAH06452.1"/>
    <property type="molecule type" value="Genomic_DNA"/>
</dbReference>
<accession>X1CFN7</accession>
<comment type="caution">
    <text evidence="2">The sequence shown here is derived from an EMBL/GenBank/DDBJ whole genome shotgun (WGS) entry which is preliminary data.</text>
</comment>
<dbReference type="GO" id="GO:0008705">
    <property type="term" value="F:methionine synthase activity"/>
    <property type="evidence" value="ECO:0007669"/>
    <property type="project" value="InterPro"/>
</dbReference>
<name>X1CFN7_9ZZZZ</name>
<dbReference type="InterPro" id="IPR004223">
    <property type="entry name" value="VitB12-dep_Met_synth_activ_dom"/>
</dbReference>
<proteinExistence type="predicted"/>
<protein>
    <recommendedName>
        <fullName evidence="1">AdoMet activation domain-containing protein</fullName>
    </recommendedName>
</protein>
<dbReference type="AlphaFoldDB" id="X1CFN7"/>
<feature type="domain" description="AdoMet activation" evidence="1">
    <location>
        <begin position="18"/>
        <end position="68"/>
    </location>
</feature>
<dbReference type="Gene3D" id="3.40.109.40">
    <property type="match status" value="1"/>
</dbReference>
<organism evidence="2">
    <name type="scientific">marine sediment metagenome</name>
    <dbReference type="NCBI Taxonomy" id="412755"/>
    <lineage>
        <taxon>unclassified sequences</taxon>
        <taxon>metagenomes</taxon>
        <taxon>ecological metagenomes</taxon>
    </lineage>
</organism>
<evidence type="ECO:0000313" key="2">
    <source>
        <dbReference type="EMBL" id="GAH06452.1"/>
    </source>
</evidence>
<sequence>LEDYLRKKYALGRMSTMAPGEGSMEDWPITQQKELLSIFGNVEELIGVKLTEALLMVPLKSVSGIFFPTRVEFISCQLCPREACEGRKAPYDTDLAKKYRQKI</sequence>